<dbReference type="InterPro" id="IPR001466">
    <property type="entry name" value="Beta-lactam-related"/>
</dbReference>
<dbReference type="InterPro" id="IPR012338">
    <property type="entry name" value="Beta-lactam/transpept-like"/>
</dbReference>
<dbReference type="Proteomes" id="UP000035680">
    <property type="component" value="Unassembled WGS sequence"/>
</dbReference>
<dbReference type="PANTHER" id="PTHR43319:SF3">
    <property type="entry name" value="BETA-LACTAMASE-RELATED DOMAIN-CONTAINING PROTEIN"/>
    <property type="match status" value="1"/>
</dbReference>
<evidence type="ECO:0000313" key="2">
    <source>
        <dbReference type="Proteomes" id="UP000035680"/>
    </source>
</evidence>
<proteinExistence type="predicted"/>
<dbReference type="InterPro" id="IPR052907">
    <property type="entry name" value="Beta-lactamase/esterase"/>
</dbReference>
<keyword evidence="2" id="KW-1185">Reference proteome</keyword>
<name>A0A0K0FG45_STRVS</name>
<reference evidence="2" key="1">
    <citation type="submission" date="2014-07" db="EMBL/GenBank/DDBJ databases">
        <authorList>
            <person name="Martin A.A"/>
            <person name="De Silva N."/>
        </authorList>
    </citation>
    <scope>NUCLEOTIDE SEQUENCE</scope>
</reference>
<feature type="domain" description="Beta-lactamase-related" evidence="1">
    <location>
        <begin position="55"/>
        <end position="399"/>
    </location>
</feature>
<dbReference type="SUPFAM" id="SSF56601">
    <property type="entry name" value="beta-lactamase/transpeptidase-like"/>
    <property type="match status" value="1"/>
</dbReference>
<dbReference type="Pfam" id="PF00144">
    <property type="entry name" value="Beta-lactamase"/>
    <property type="match status" value="1"/>
</dbReference>
<dbReference type="WBParaSite" id="SVE_0784300.1">
    <property type="protein sequence ID" value="SVE_0784300.1"/>
    <property type="gene ID" value="SVE_0784300"/>
</dbReference>
<dbReference type="AlphaFoldDB" id="A0A0K0FG45"/>
<dbReference type="PANTHER" id="PTHR43319">
    <property type="entry name" value="BETA-LACTAMASE-RELATED"/>
    <property type="match status" value="1"/>
</dbReference>
<dbReference type="STRING" id="75913.A0A0K0FG45"/>
<sequence length="422" mass="48171">MSLLNQRTKILFVAFVIGLLLRLYIKNPNPSDEVKGFQIDKLSKIRTLFKKTLYTEREGVSLSVYYKKNLVLNLYGGYADKSANRIWEEDTHTVVFSLSKAVSSMVISHLVSNNIINYDTKISSIWKEFGKHNKGNATLRHVLDHETGLITFGVDLTLDDLMDDDRISKAIEEAEPFWAIGSGTAYHAITRGFILNQIVRRVTGKNIGTYLKENIVKDIEYPEFYIGLPKGINEKVARVTNPHVIESIYEWASRPLAFLNIMYNYVRHNKVADVASNYPEPLAIMKNYLPYNNPKVYKLEVPSANGIGTSRGLSSLLSHFITSNLITPKVKKIIDNPLKLVDDKVLLNKIYRGYGFTYDKHPLNSNKFIISFIANGLQYLDIDMENELIICLVRNGLRPGLQGHSQYHEIRYEIFKSLLDNV</sequence>
<reference evidence="3" key="2">
    <citation type="submission" date="2015-08" db="UniProtKB">
        <authorList>
            <consortium name="WormBaseParasite"/>
        </authorList>
    </citation>
    <scope>IDENTIFICATION</scope>
</reference>
<evidence type="ECO:0000259" key="1">
    <source>
        <dbReference type="Pfam" id="PF00144"/>
    </source>
</evidence>
<dbReference type="Gene3D" id="3.40.710.10">
    <property type="entry name" value="DD-peptidase/beta-lactamase superfamily"/>
    <property type="match status" value="1"/>
</dbReference>
<organism evidence="2 3">
    <name type="scientific">Strongyloides venezuelensis</name>
    <name type="common">Threadworm</name>
    <dbReference type="NCBI Taxonomy" id="75913"/>
    <lineage>
        <taxon>Eukaryota</taxon>
        <taxon>Metazoa</taxon>
        <taxon>Ecdysozoa</taxon>
        <taxon>Nematoda</taxon>
        <taxon>Chromadorea</taxon>
        <taxon>Rhabditida</taxon>
        <taxon>Tylenchina</taxon>
        <taxon>Panagrolaimomorpha</taxon>
        <taxon>Strongyloidoidea</taxon>
        <taxon>Strongyloididae</taxon>
        <taxon>Strongyloides</taxon>
    </lineage>
</organism>
<protein>
    <submittedName>
        <fullName evidence="3">Beta-lactamase domain-containing protein</fullName>
    </submittedName>
</protein>
<evidence type="ECO:0000313" key="3">
    <source>
        <dbReference type="WBParaSite" id="SVE_0784300.1"/>
    </source>
</evidence>
<accession>A0A0K0FG45</accession>